<protein>
    <submittedName>
        <fullName evidence="5">Glycerate kinase</fullName>
    </submittedName>
</protein>
<dbReference type="InterPro" id="IPR018197">
    <property type="entry name" value="Glycerate_kinase_RE-like"/>
</dbReference>
<keyword evidence="3 4" id="KW-0418">Kinase</keyword>
<dbReference type="Pfam" id="PF02595">
    <property type="entry name" value="Gly_kinase"/>
    <property type="match status" value="1"/>
</dbReference>
<dbReference type="GO" id="GO:0016301">
    <property type="term" value="F:kinase activity"/>
    <property type="evidence" value="ECO:0007669"/>
    <property type="project" value="UniProtKB-KW"/>
</dbReference>
<organism evidence="5 6">
    <name type="scientific">Sphingobacterium hotanense</name>
    <dbReference type="NCBI Taxonomy" id="649196"/>
    <lineage>
        <taxon>Bacteria</taxon>
        <taxon>Pseudomonadati</taxon>
        <taxon>Bacteroidota</taxon>
        <taxon>Sphingobacteriia</taxon>
        <taxon>Sphingobacteriales</taxon>
        <taxon>Sphingobacteriaceae</taxon>
        <taxon>Sphingobacterium</taxon>
    </lineage>
</organism>
<evidence type="ECO:0000313" key="6">
    <source>
        <dbReference type="Proteomes" id="UP001170954"/>
    </source>
</evidence>
<keyword evidence="2 4" id="KW-0808">Transferase</keyword>
<reference evidence="5" key="1">
    <citation type="submission" date="2020-06" db="EMBL/GenBank/DDBJ databases">
        <authorList>
            <person name="Dong N."/>
        </authorList>
    </citation>
    <scope>NUCLEOTIDE SEQUENCE</scope>
    <source>
        <strain evidence="5">R1692</strain>
    </source>
</reference>
<dbReference type="InterPro" id="IPR036129">
    <property type="entry name" value="Glycerate_kinase_sf"/>
</dbReference>
<dbReference type="RefSeq" id="WP_286651369.1">
    <property type="nucleotide sequence ID" value="NZ_JACAGK010000026.1"/>
</dbReference>
<evidence type="ECO:0000256" key="2">
    <source>
        <dbReference type="ARBA" id="ARBA00022679"/>
    </source>
</evidence>
<evidence type="ECO:0000256" key="4">
    <source>
        <dbReference type="PIRNR" id="PIRNR006078"/>
    </source>
</evidence>
<dbReference type="EMBL" id="JACAGK010000026">
    <property type="protein sequence ID" value="MDM1048649.1"/>
    <property type="molecule type" value="Genomic_DNA"/>
</dbReference>
<dbReference type="PANTHER" id="PTHR21599:SF0">
    <property type="entry name" value="GLYCERATE KINASE"/>
    <property type="match status" value="1"/>
</dbReference>
<name>A0ABT7NNC6_9SPHI</name>
<sequence length="376" mass="40138">MKKILIAPNSFKGALTAEEVAQAIETGLKASKIQAELIKFPIADGGDHTSYLLSKHLKGKMEKRAVKGVYLQDTEASYALLDKGKTAIIEVAETTGFKSISGKLRSPIESSSYGLGELIKYNLDQGVLDFIICLGGSASVDGGIGMLQALGMEFLDKAGKAINATSKNYRDIKSFSLDKLKRISQDARFTVLCDVENKLLGADGAAAVFGPQKGASPEDVKALEAFLGYFDKLTEEIIGKSLNSVIGGGAAGGLGAAFIVFLNADIKKGAAYFFELTKIEDQVKNVDWVITGEGSIDSQSLEGKAPVVLAELARKHNKPIIGLAGNIPLKIDKKLQDYFAALLSIGNRPEDLEDAIQHTADNLTRTAKQLGLLLSR</sequence>
<dbReference type="InterPro" id="IPR004381">
    <property type="entry name" value="Glycerate_kinase"/>
</dbReference>
<dbReference type="SUPFAM" id="SSF110738">
    <property type="entry name" value="Glycerate kinase I"/>
    <property type="match status" value="1"/>
</dbReference>
<dbReference type="NCBIfam" id="TIGR00045">
    <property type="entry name" value="glycerate kinase"/>
    <property type="match status" value="1"/>
</dbReference>
<dbReference type="Proteomes" id="UP001170954">
    <property type="component" value="Unassembled WGS sequence"/>
</dbReference>
<comment type="caution">
    <text evidence="5">The sequence shown here is derived from an EMBL/GenBank/DDBJ whole genome shotgun (WGS) entry which is preliminary data.</text>
</comment>
<evidence type="ECO:0000313" key="5">
    <source>
        <dbReference type="EMBL" id="MDM1048649.1"/>
    </source>
</evidence>
<evidence type="ECO:0000256" key="1">
    <source>
        <dbReference type="ARBA" id="ARBA00006284"/>
    </source>
</evidence>
<keyword evidence="6" id="KW-1185">Reference proteome</keyword>
<dbReference type="Gene3D" id="3.90.1510.10">
    <property type="entry name" value="Glycerate kinase, domain 2"/>
    <property type="match status" value="1"/>
</dbReference>
<accession>A0ABT7NNC6</accession>
<reference evidence="5" key="2">
    <citation type="journal article" date="2022" name="Sci. Total Environ.">
        <title>Prevalence, transmission, and molecular epidemiology of tet(X)-positive bacteria among humans, animals, and environmental niches in China: An epidemiological, and genomic-based study.</title>
        <authorList>
            <person name="Dong N."/>
            <person name="Zeng Y."/>
            <person name="Cai C."/>
            <person name="Sun C."/>
            <person name="Lu J."/>
            <person name="Liu C."/>
            <person name="Zhou H."/>
            <person name="Sun Q."/>
            <person name="Shu L."/>
            <person name="Wang H."/>
            <person name="Wang Y."/>
            <person name="Wang S."/>
            <person name="Wu C."/>
            <person name="Chan E.W."/>
            <person name="Chen G."/>
            <person name="Shen Z."/>
            <person name="Chen S."/>
            <person name="Zhang R."/>
        </authorList>
    </citation>
    <scope>NUCLEOTIDE SEQUENCE</scope>
    <source>
        <strain evidence="5">R1692</strain>
    </source>
</reference>
<proteinExistence type="inferred from homology"/>
<dbReference type="PIRSF" id="PIRSF006078">
    <property type="entry name" value="GlxK"/>
    <property type="match status" value="1"/>
</dbReference>
<dbReference type="Gene3D" id="3.40.50.10350">
    <property type="entry name" value="Glycerate kinase, domain 1"/>
    <property type="match status" value="1"/>
</dbReference>
<evidence type="ECO:0000256" key="3">
    <source>
        <dbReference type="ARBA" id="ARBA00022777"/>
    </source>
</evidence>
<dbReference type="InterPro" id="IPR018193">
    <property type="entry name" value="Glyc_kinase_flavodox-like_fold"/>
</dbReference>
<gene>
    <name evidence="5" type="ORF">HX018_10400</name>
</gene>
<comment type="similarity">
    <text evidence="1 4">Belongs to the glycerate kinase type-1 family.</text>
</comment>
<dbReference type="PANTHER" id="PTHR21599">
    <property type="entry name" value="GLYCERATE KINASE"/>
    <property type="match status" value="1"/>
</dbReference>